<sequence>MSAIEYAVEHPEETVYFVSSNTKDFGDGTSYEDPMHFDVDGLGARFIHLTSLDQVLTRFTEPAEVGSGHVAEVLSQTDLAPIVRRRLHSADGGREFDGGFEVTAFRGSLGDGPCTGWAERWIGTPIATYQSLEDVQAHRIGHHLWCTATVRWLLSGVTVLGEGQFQVIAYASCSWDTRILLSISDEPRLVILRGQRPQMPGAEALESLASKPPSMTAVLDEMAEGENLATVTCLLGIQLTEREKDLAAVVGLVIHRGSGTVVTLRPQPTTP</sequence>
<proteinExistence type="predicted"/>
<accession>A0ABZ1TQG5</accession>
<gene>
    <name evidence="1" type="ORF">OG517_42060</name>
</gene>
<evidence type="ECO:0008006" key="3">
    <source>
        <dbReference type="Google" id="ProtNLM"/>
    </source>
</evidence>
<name>A0ABZ1TQG5_STRVG</name>
<keyword evidence="2" id="KW-1185">Reference proteome</keyword>
<dbReference type="Proteomes" id="UP001432039">
    <property type="component" value="Chromosome"/>
</dbReference>
<reference evidence="1" key="1">
    <citation type="submission" date="2022-10" db="EMBL/GenBank/DDBJ databases">
        <title>The complete genomes of actinobacterial strains from the NBC collection.</title>
        <authorList>
            <person name="Joergensen T.S."/>
            <person name="Alvarez Arevalo M."/>
            <person name="Sterndorff E.B."/>
            <person name="Faurdal D."/>
            <person name="Vuksanovic O."/>
            <person name="Mourched A.-S."/>
            <person name="Charusanti P."/>
            <person name="Shaw S."/>
            <person name="Blin K."/>
            <person name="Weber T."/>
        </authorList>
    </citation>
    <scope>NUCLEOTIDE SEQUENCE</scope>
    <source>
        <strain evidence="1">NBC_00248</strain>
    </source>
</reference>
<dbReference type="EMBL" id="CP108090">
    <property type="protein sequence ID" value="WUQ17437.1"/>
    <property type="molecule type" value="Genomic_DNA"/>
</dbReference>
<organism evidence="1 2">
    <name type="scientific">Streptomyces virginiae</name>
    <name type="common">Streptomyces cinnamonensis</name>
    <dbReference type="NCBI Taxonomy" id="1961"/>
    <lineage>
        <taxon>Bacteria</taxon>
        <taxon>Bacillati</taxon>
        <taxon>Actinomycetota</taxon>
        <taxon>Actinomycetes</taxon>
        <taxon>Kitasatosporales</taxon>
        <taxon>Streptomycetaceae</taxon>
        <taxon>Streptomyces</taxon>
    </lineage>
</organism>
<evidence type="ECO:0000313" key="2">
    <source>
        <dbReference type="Proteomes" id="UP001432039"/>
    </source>
</evidence>
<evidence type="ECO:0000313" key="1">
    <source>
        <dbReference type="EMBL" id="WUQ17437.1"/>
    </source>
</evidence>
<protein>
    <recommendedName>
        <fullName evidence="3">DUF4935 domain-containing protein</fullName>
    </recommendedName>
</protein>